<dbReference type="KEGG" id="afy:BW247_02965"/>
<proteinExistence type="predicted"/>
<evidence type="ECO:0000313" key="1">
    <source>
        <dbReference type="EMBL" id="APZ42181.1"/>
    </source>
</evidence>
<dbReference type="RefSeq" id="WP_076835636.1">
    <property type="nucleotide sequence ID" value="NZ_CP019434.1"/>
</dbReference>
<dbReference type="EMBL" id="CP019434">
    <property type="protein sequence ID" value="APZ42181.1"/>
    <property type="molecule type" value="Genomic_DNA"/>
</dbReference>
<dbReference type="STRING" id="1765967.BW247_02965"/>
<accession>A0A1P8UEC0</accession>
<evidence type="ECO:0008006" key="3">
    <source>
        <dbReference type="Google" id="ProtNLM"/>
    </source>
</evidence>
<gene>
    <name evidence="1" type="ORF">BW247_02965</name>
</gene>
<organism evidence="1 2">
    <name type="scientific">Acidihalobacter ferrooxydans</name>
    <dbReference type="NCBI Taxonomy" id="1765967"/>
    <lineage>
        <taxon>Bacteria</taxon>
        <taxon>Pseudomonadati</taxon>
        <taxon>Pseudomonadota</taxon>
        <taxon>Gammaproteobacteria</taxon>
        <taxon>Chromatiales</taxon>
        <taxon>Ectothiorhodospiraceae</taxon>
        <taxon>Acidihalobacter</taxon>
    </lineage>
</organism>
<name>A0A1P8UEC0_9GAMM</name>
<protein>
    <recommendedName>
        <fullName evidence="3">3-deoxy-D-manno-octulosonic acid transferase</fullName>
    </recommendedName>
</protein>
<dbReference type="AlphaFoldDB" id="A0A1P8UEC0"/>
<sequence length="199" mass="22420">MLPDYTPDTRLCERFQEFHDRNQWVFYVPYTGSAEEEARAYGLLFEVLRKKTAIMMITPADPERYVPVYQDALKYRLPTIRHSRLYTSKVPKNNRVYFIEEVEPVRDFYACAGMVIPGGTLSADSTTTPDLVTPILAGKPVLVGPHREDPVVQEAVAADVVRMADDVEGLAEVTRALFADPDAVVEQVAAARAWLEQRG</sequence>
<evidence type="ECO:0000313" key="2">
    <source>
        <dbReference type="Proteomes" id="UP000243807"/>
    </source>
</evidence>
<dbReference type="OrthoDB" id="5786746at2"/>
<dbReference type="Gene3D" id="3.40.50.2000">
    <property type="entry name" value="Glycogen Phosphorylase B"/>
    <property type="match status" value="1"/>
</dbReference>
<reference evidence="1 2" key="1">
    <citation type="submission" date="2017-01" db="EMBL/GenBank/DDBJ databases">
        <title>Draft sequence of Acidihalobacter ferrooxidans strain DSM 14175 (strain V8).</title>
        <authorList>
            <person name="Khaleque H.N."/>
            <person name="Ramsay J.P."/>
            <person name="Murphy R.J.T."/>
            <person name="Kaksonen A.H."/>
            <person name="Boxall N.J."/>
            <person name="Watkin E.L.J."/>
        </authorList>
    </citation>
    <scope>NUCLEOTIDE SEQUENCE [LARGE SCALE GENOMIC DNA]</scope>
    <source>
        <strain evidence="1 2">V8</strain>
    </source>
</reference>
<keyword evidence="2" id="KW-1185">Reference proteome</keyword>
<dbReference type="Proteomes" id="UP000243807">
    <property type="component" value="Chromosome"/>
</dbReference>